<gene>
    <name evidence="2" type="ORF">RDI58_022494</name>
</gene>
<comment type="caution">
    <text evidence="2">The sequence shown here is derived from an EMBL/GenBank/DDBJ whole genome shotgun (WGS) entry which is preliminary data.</text>
</comment>
<proteinExistence type="predicted"/>
<evidence type="ECO:0000256" key="1">
    <source>
        <dbReference type="SAM" id="MobiDB-lite"/>
    </source>
</evidence>
<feature type="compositionally biased region" description="Polar residues" evidence="1">
    <location>
        <begin position="83"/>
        <end position="92"/>
    </location>
</feature>
<keyword evidence="3" id="KW-1185">Reference proteome</keyword>
<dbReference type="Proteomes" id="UP001371456">
    <property type="component" value="Unassembled WGS sequence"/>
</dbReference>
<accession>A0AAN8Y5A0</accession>
<feature type="region of interest" description="Disordered" evidence="1">
    <location>
        <begin position="177"/>
        <end position="213"/>
    </location>
</feature>
<name>A0AAN8Y5A0_SOLBU</name>
<feature type="region of interest" description="Disordered" evidence="1">
    <location>
        <begin position="75"/>
        <end position="132"/>
    </location>
</feature>
<evidence type="ECO:0000313" key="3">
    <source>
        <dbReference type="Proteomes" id="UP001371456"/>
    </source>
</evidence>
<reference evidence="2 3" key="1">
    <citation type="submission" date="2024-02" db="EMBL/GenBank/DDBJ databases">
        <title>de novo genome assembly of Solanum bulbocastanum strain 11H21.</title>
        <authorList>
            <person name="Hosaka A.J."/>
        </authorList>
    </citation>
    <scope>NUCLEOTIDE SEQUENCE [LARGE SCALE GENOMIC DNA]</scope>
    <source>
        <tissue evidence="2">Young leaves</tissue>
    </source>
</reference>
<feature type="compositionally biased region" description="Basic and acidic residues" evidence="1">
    <location>
        <begin position="187"/>
        <end position="210"/>
    </location>
</feature>
<protein>
    <submittedName>
        <fullName evidence="2">Uncharacterized protein</fullName>
    </submittedName>
</protein>
<evidence type="ECO:0000313" key="2">
    <source>
        <dbReference type="EMBL" id="KAK6780310.1"/>
    </source>
</evidence>
<dbReference type="AlphaFoldDB" id="A0AAN8Y5A0"/>
<dbReference type="PANTHER" id="PTHR48186">
    <property type="entry name" value="NB-ARC DOMAIN-CONTAINING PROTEIN"/>
    <property type="match status" value="1"/>
</dbReference>
<dbReference type="EMBL" id="JBANQN010000009">
    <property type="protein sequence ID" value="KAK6780310.1"/>
    <property type="molecule type" value="Genomic_DNA"/>
</dbReference>
<feature type="compositionally biased region" description="Basic and acidic residues" evidence="1">
    <location>
        <begin position="112"/>
        <end position="125"/>
    </location>
</feature>
<dbReference type="PANTHER" id="PTHR48186:SF1">
    <property type="entry name" value="TPX2 C-TERMINAL DOMAIN-CONTAINING PROTEIN"/>
    <property type="match status" value="1"/>
</dbReference>
<organism evidence="2 3">
    <name type="scientific">Solanum bulbocastanum</name>
    <name type="common">Wild potato</name>
    <dbReference type="NCBI Taxonomy" id="147425"/>
    <lineage>
        <taxon>Eukaryota</taxon>
        <taxon>Viridiplantae</taxon>
        <taxon>Streptophyta</taxon>
        <taxon>Embryophyta</taxon>
        <taxon>Tracheophyta</taxon>
        <taxon>Spermatophyta</taxon>
        <taxon>Magnoliopsida</taxon>
        <taxon>eudicotyledons</taxon>
        <taxon>Gunneridae</taxon>
        <taxon>Pentapetalae</taxon>
        <taxon>asterids</taxon>
        <taxon>lamiids</taxon>
        <taxon>Solanales</taxon>
        <taxon>Solanaceae</taxon>
        <taxon>Solanoideae</taxon>
        <taxon>Solaneae</taxon>
        <taxon>Solanum</taxon>
    </lineage>
</organism>
<sequence length="231" mass="26531">MFLNSFSIEKKPDICDLIEATILVGASKYPVEFEKHKNRIFNMIKYPGEHDIDDEDDDISTFDDNDDETIVEVPEKEEEEGLGTQQITTESNKPLHLDRGKQLQKQSHKGFKKMESDTEKKREEGAQQTPIQCRRKECTAGLTKSMLPLFMNMNVEVSPPQPKQSNCSSSTRLMQKTLQSSAVARPMQKETQSDSDMKKKFESSKKKFEQRLANQRKAKIRIIKIRLSSNA</sequence>